<protein>
    <submittedName>
        <fullName evidence="1">Uncharacterized protein</fullName>
    </submittedName>
</protein>
<gene>
    <name evidence="1" type="ORF">CBOVIS_LOCUS12129</name>
</gene>
<evidence type="ECO:0000313" key="2">
    <source>
        <dbReference type="Proteomes" id="UP000494206"/>
    </source>
</evidence>
<evidence type="ECO:0000313" key="1">
    <source>
        <dbReference type="EMBL" id="CAB3410629.1"/>
    </source>
</evidence>
<proteinExistence type="predicted"/>
<organism evidence="1 2">
    <name type="scientific">Caenorhabditis bovis</name>
    <dbReference type="NCBI Taxonomy" id="2654633"/>
    <lineage>
        <taxon>Eukaryota</taxon>
        <taxon>Metazoa</taxon>
        <taxon>Ecdysozoa</taxon>
        <taxon>Nematoda</taxon>
        <taxon>Chromadorea</taxon>
        <taxon>Rhabditida</taxon>
        <taxon>Rhabditina</taxon>
        <taxon>Rhabditomorpha</taxon>
        <taxon>Rhabditoidea</taxon>
        <taxon>Rhabditidae</taxon>
        <taxon>Peloderinae</taxon>
        <taxon>Caenorhabditis</taxon>
    </lineage>
</organism>
<name>A0A8S1FES6_9PELO</name>
<comment type="caution">
    <text evidence="1">The sequence shown here is derived from an EMBL/GenBank/DDBJ whole genome shotgun (WGS) entry which is preliminary data.</text>
</comment>
<dbReference type="EMBL" id="CADEPM010000011">
    <property type="protein sequence ID" value="CAB3410629.1"/>
    <property type="molecule type" value="Genomic_DNA"/>
</dbReference>
<reference evidence="1 2" key="1">
    <citation type="submission" date="2020-04" db="EMBL/GenBank/DDBJ databases">
        <authorList>
            <person name="Laetsch R D."/>
            <person name="Stevens L."/>
            <person name="Kumar S."/>
            <person name="Blaxter L. M."/>
        </authorList>
    </citation>
    <scope>NUCLEOTIDE SEQUENCE [LARGE SCALE GENOMIC DNA]</scope>
</reference>
<keyword evidence="2" id="KW-1185">Reference proteome</keyword>
<accession>A0A8S1FES6</accession>
<sequence length="155" mass="17164">MTSNEKGDPRKIYILRVASYLLGLNITEEKLKNTQPLESFVDSNTNLLVISRSDQKVDLSNKMKSSSPSSNILRVAFYKNQSVSLNNDNYKSIVNVISANGALNHVFLKSVQNVFGKELSEGSNRQLIAAVNELEESLLATVDSSEGKRRLIMGN</sequence>
<dbReference type="Proteomes" id="UP000494206">
    <property type="component" value="Unassembled WGS sequence"/>
</dbReference>
<dbReference type="AlphaFoldDB" id="A0A8S1FES6"/>
<dbReference type="OrthoDB" id="447173at2759"/>